<sequence>MEPKKLFTSSSSYEEDKDRNPKDIVKQQIPGKDDQVSEVALKNICNMQNQNLEEETLIEKIQTTKLEAAVEKKVGFDSDSISNFEGSKAAALEEKTQTSKATEQQKKEI</sequence>
<evidence type="ECO:0000256" key="1">
    <source>
        <dbReference type="SAM" id="MobiDB-lite"/>
    </source>
</evidence>
<evidence type="ECO:0000313" key="2">
    <source>
        <dbReference type="EMBL" id="KAL2489813.1"/>
    </source>
</evidence>
<proteinExistence type="predicted"/>
<organism evidence="2 3">
    <name type="scientific">Forsythia ovata</name>
    <dbReference type="NCBI Taxonomy" id="205694"/>
    <lineage>
        <taxon>Eukaryota</taxon>
        <taxon>Viridiplantae</taxon>
        <taxon>Streptophyta</taxon>
        <taxon>Embryophyta</taxon>
        <taxon>Tracheophyta</taxon>
        <taxon>Spermatophyta</taxon>
        <taxon>Magnoliopsida</taxon>
        <taxon>eudicotyledons</taxon>
        <taxon>Gunneridae</taxon>
        <taxon>Pentapetalae</taxon>
        <taxon>asterids</taxon>
        <taxon>lamiids</taxon>
        <taxon>Lamiales</taxon>
        <taxon>Oleaceae</taxon>
        <taxon>Forsythieae</taxon>
        <taxon>Forsythia</taxon>
    </lineage>
</organism>
<feature type="compositionally biased region" description="Basic and acidic residues" evidence="1">
    <location>
        <begin position="91"/>
        <end position="109"/>
    </location>
</feature>
<reference evidence="3" key="1">
    <citation type="submission" date="2024-07" db="EMBL/GenBank/DDBJ databases">
        <title>Two chromosome-level genome assemblies of Korean endemic species Abeliophyllum distichum and Forsythia ovata (Oleaceae).</title>
        <authorList>
            <person name="Jang H."/>
        </authorList>
    </citation>
    <scope>NUCLEOTIDE SEQUENCE [LARGE SCALE GENOMIC DNA]</scope>
</reference>
<dbReference type="Proteomes" id="UP001604277">
    <property type="component" value="Unassembled WGS sequence"/>
</dbReference>
<feature type="region of interest" description="Disordered" evidence="1">
    <location>
        <begin position="88"/>
        <end position="109"/>
    </location>
</feature>
<feature type="compositionally biased region" description="Basic and acidic residues" evidence="1">
    <location>
        <begin position="14"/>
        <end position="26"/>
    </location>
</feature>
<accession>A0ABD1RN37</accession>
<dbReference type="AlphaFoldDB" id="A0ABD1RN37"/>
<feature type="region of interest" description="Disordered" evidence="1">
    <location>
        <begin position="1"/>
        <end position="26"/>
    </location>
</feature>
<keyword evidence="3" id="KW-1185">Reference proteome</keyword>
<dbReference type="EMBL" id="JBFOLJ010000012">
    <property type="protein sequence ID" value="KAL2489813.1"/>
    <property type="molecule type" value="Genomic_DNA"/>
</dbReference>
<comment type="caution">
    <text evidence="2">The sequence shown here is derived from an EMBL/GenBank/DDBJ whole genome shotgun (WGS) entry which is preliminary data.</text>
</comment>
<evidence type="ECO:0000313" key="3">
    <source>
        <dbReference type="Proteomes" id="UP001604277"/>
    </source>
</evidence>
<protein>
    <submittedName>
        <fullName evidence="2">Uncharacterized protein</fullName>
    </submittedName>
</protein>
<name>A0ABD1RN37_9LAMI</name>
<gene>
    <name evidence="2" type="ORF">Fot_43105</name>
</gene>